<dbReference type="Proteomes" id="UP000886740">
    <property type="component" value="Unassembled WGS sequence"/>
</dbReference>
<accession>A0A9D2BGN4</accession>
<protein>
    <submittedName>
        <fullName evidence="2">Helix-hairpin-helix domain-containing protein</fullName>
    </submittedName>
</protein>
<dbReference type="PANTHER" id="PTHR21180">
    <property type="entry name" value="ENDONUCLEASE/EXONUCLEASE/PHOSPHATASE FAMILY DOMAIN-CONTAINING PROTEIN 1"/>
    <property type="match status" value="1"/>
</dbReference>
<organism evidence="2 3">
    <name type="scientific">Candidatus Parabacteroides intestinipullorum</name>
    <dbReference type="NCBI Taxonomy" id="2838723"/>
    <lineage>
        <taxon>Bacteria</taxon>
        <taxon>Pseudomonadati</taxon>
        <taxon>Bacteroidota</taxon>
        <taxon>Bacteroidia</taxon>
        <taxon>Bacteroidales</taxon>
        <taxon>Tannerellaceae</taxon>
        <taxon>Parabacteroides</taxon>
    </lineage>
</organism>
<name>A0A9D2BGN4_9BACT</name>
<dbReference type="PANTHER" id="PTHR21180:SF32">
    <property type="entry name" value="ENDONUCLEASE_EXONUCLEASE_PHOSPHATASE FAMILY DOMAIN-CONTAINING PROTEIN 1"/>
    <property type="match status" value="1"/>
</dbReference>
<dbReference type="SUPFAM" id="SSF47781">
    <property type="entry name" value="RuvA domain 2-like"/>
    <property type="match status" value="2"/>
</dbReference>
<comment type="caution">
    <text evidence="2">The sequence shown here is derived from an EMBL/GenBank/DDBJ whole genome shotgun (WGS) entry which is preliminary data.</text>
</comment>
<dbReference type="AlphaFoldDB" id="A0A9D2BGN4"/>
<sequence length="211" mass="24323">MVWMDHQSTNQPPAETGPQQVAPDDTIPTAVTTADTVITPQTGRRPTTPLRAERAPIDRRVREYRYPPRKSNKFPESTIVDLNRADSLTLQRVPGIGPTFARRIVKYRELLGGFREVEQLQEVYGITPERYAALSPWFRADTSLLVRRDLNQLSFKEMLRHPYIDFDQARALTNLIRRKGRISGWDEVRLLDEFPETAIQKLDAYFGFSAH</sequence>
<dbReference type="InterPro" id="IPR010994">
    <property type="entry name" value="RuvA_2-like"/>
</dbReference>
<dbReference type="GO" id="GO:0015628">
    <property type="term" value="P:protein secretion by the type II secretion system"/>
    <property type="evidence" value="ECO:0007669"/>
    <property type="project" value="TreeGrafter"/>
</dbReference>
<evidence type="ECO:0000313" key="2">
    <source>
        <dbReference type="EMBL" id="HIX75940.1"/>
    </source>
</evidence>
<dbReference type="Gene3D" id="1.10.150.320">
    <property type="entry name" value="Photosystem II 12 kDa extrinsic protein"/>
    <property type="match status" value="1"/>
</dbReference>
<evidence type="ECO:0000313" key="3">
    <source>
        <dbReference type="Proteomes" id="UP000886740"/>
    </source>
</evidence>
<evidence type="ECO:0000256" key="1">
    <source>
        <dbReference type="SAM" id="MobiDB-lite"/>
    </source>
</evidence>
<dbReference type="InterPro" id="IPR051675">
    <property type="entry name" value="Endo/Exo/Phosphatase_dom_1"/>
</dbReference>
<feature type="region of interest" description="Disordered" evidence="1">
    <location>
        <begin position="1"/>
        <end position="23"/>
    </location>
</feature>
<proteinExistence type="predicted"/>
<feature type="compositionally biased region" description="Polar residues" evidence="1">
    <location>
        <begin position="1"/>
        <end position="19"/>
    </location>
</feature>
<dbReference type="EMBL" id="DXEL01000087">
    <property type="protein sequence ID" value="HIX75940.1"/>
    <property type="molecule type" value="Genomic_DNA"/>
</dbReference>
<reference evidence="2" key="1">
    <citation type="journal article" date="2021" name="PeerJ">
        <title>Extensive microbial diversity within the chicken gut microbiome revealed by metagenomics and culture.</title>
        <authorList>
            <person name="Gilroy R."/>
            <person name="Ravi A."/>
            <person name="Getino M."/>
            <person name="Pursley I."/>
            <person name="Horton D.L."/>
            <person name="Alikhan N.F."/>
            <person name="Baker D."/>
            <person name="Gharbi K."/>
            <person name="Hall N."/>
            <person name="Watson M."/>
            <person name="Adriaenssens E.M."/>
            <person name="Foster-Nyarko E."/>
            <person name="Jarju S."/>
            <person name="Secka A."/>
            <person name="Antonio M."/>
            <person name="Oren A."/>
            <person name="Chaudhuri R.R."/>
            <person name="La Ragione R."/>
            <person name="Hildebrand F."/>
            <person name="Pallen M.J."/>
        </authorList>
    </citation>
    <scope>NUCLEOTIDE SEQUENCE</scope>
    <source>
        <strain evidence="2">ChiGjej6B6-14162</strain>
    </source>
</reference>
<dbReference type="GO" id="GO:0015627">
    <property type="term" value="C:type II protein secretion system complex"/>
    <property type="evidence" value="ECO:0007669"/>
    <property type="project" value="TreeGrafter"/>
</dbReference>
<reference evidence="2" key="2">
    <citation type="submission" date="2021-04" db="EMBL/GenBank/DDBJ databases">
        <authorList>
            <person name="Gilroy R."/>
        </authorList>
    </citation>
    <scope>NUCLEOTIDE SEQUENCE</scope>
    <source>
        <strain evidence="2">ChiGjej6B6-14162</strain>
    </source>
</reference>
<dbReference type="Pfam" id="PF12836">
    <property type="entry name" value="HHH_3"/>
    <property type="match status" value="1"/>
</dbReference>
<gene>
    <name evidence="2" type="ORF">H9977_13050</name>
</gene>